<evidence type="ECO:0000313" key="3">
    <source>
        <dbReference type="EMBL" id="PSF06513.1"/>
    </source>
</evidence>
<sequence length="357" mass="38674">MPYKALLATAALMAGVSGTTWFLSADNKGQFDWFVPAGPSPQQPVSGMISDPRAPGSNDDEETPSEPSDDALGFMLASVADEYQQSIRYPDYSVPLSAAQAQAYQGNLYHPVELPLGDNGNFVVTLDKFRFTQGEPILVVASLSGRQVFGDSLSATLETATERDQTDSAQLDATEDTGYYQGSLSSDHEPGEYRLIVEARVDGQPVRHVSSLSIEPDLGDFSGIDSPYLSGNDLVIPVKFDPENAGYYALTAQLYNGQQAIAQLSAEASLSGSSGTLQLRAHGSVLANRNIEGQLQLRHLQIRQMPAGPGDRTYYAFGPEEGYEFSPPSLDRLRDEPAVNPESEQRAVLLRRLADKF</sequence>
<dbReference type="RefSeq" id="WP_106673144.1">
    <property type="nucleotide sequence ID" value="NZ_BMFE01000002.1"/>
</dbReference>
<reference evidence="3 4" key="1">
    <citation type="submission" date="2018-03" db="EMBL/GenBank/DDBJ databases">
        <title>Marinobacter brunus sp. nov., a marine bacterium of Gamma-proteobacteria isolated from the surface seawater of the South China Sea.</title>
        <authorList>
            <person name="Cheng H."/>
            <person name="Wu Y.-H."/>
            <person name="Xamxidin M."/>
            <person name="Xu X.-W."/>
        </authorList>
    </citation>
    <scope>NUCLEOTIDE SEQUENCE [LARGE SCALE GENOMIC DNA]</scope>
    <source>
        <strain evidence="3 4">JCM 30472</strain>
    </source>
</reference>
<organism evidence="3 4">
    <name type="scientific">Marinobacter halophilus</name>
    <dbReference type="NCBI Taxonomy" id="1323740"/>
    <lineage>
        <taxon>Bacteria</taxon>
        <taxon>Pseudomonadati</taxon>
        <taxon>Pseudomonadota</taxon>
        <taxon>Gammaproteobacteria</taxon>
        <taxon>Pseudomonadales</taxon>
        <taxon>Marinobacteraceae</taxon>
        <taxon>Marinobacter</taxon>
    </lineage>
</organism>
<comment type="caution">
    <text evidence="3">The sequence shown here is derived from an EMBL/GenBank/DDBJ whole genome shotgun (WGS) entry which is preliminary data.</text>
</comment>
<feature type="region of interest" description="Disordered" evidence="1">
    <location>
        <begin position="35"/>
        <end position="70"/>
    </location>
</feature>
<protein>
    <submittedName>
        <fullName evidence="3">Uncharacterized protein</fullName>
    </submittedName>
</protein>
<name>A0A2T1K9R8_9GAMM</name>
<gene>
    <name evidence="3" type="ORF">C7H08_15535</name>
</gene>
<feature type="compositionally biased region" description="Acidic residues" evidence="1">
    <location>
        <begin position="58"/>
        <end position="69"/>
    </location>
</feature>
<dbReference type="OrthoDB" id="6358017at2"/>
<keyword evidence="4" id="KW-1185">Reference proteome</keyword>
<evidence type="ECO:0000313" key="4">
    <source>
        <dbReference type="Proteomes" id="UP000238385"/>
    </source>
</evidence>
<dbReference type="Proteomes" id="UP000238385">
    <property type="component" value="Unassembled WGS sequence"/>
</dbReference>
<proteinExistence type="predicted"/>
<evidence type="ECO:0000256" key="2">
    <source>
        <dbReference type="SAM" id="SignalP"/>
    </source>
</evidence>
<accession>A0A2T1K9R8</accession>
<feature type="signal peptide" evidence="2">
    <location>
        <begin position="1"/>
        <end position="25"/>
    </location>
</feature>
<feature type="chain" id="PRO_5015648165" evidence="2">
    <location>
        <begin position="26"/>
        <end position="357"/>
    </location>
</feature>
<evidence type="ECO:0000256" key="1">
    <source>
        <dbReference type="SAM" id="MobiDB-lite"/>
    </source>
</evidence>
<dbReference type="AlphaFoldDB" id="A0A2T1K9R8"/>
<keyword evidence="2" id="KW-0732">Signal</keyword>
<dbReference type="EMBL" id="PXNN01000017">
    <property type="protein sequence ID" value="PSF06513.1"/>
    <property type="molecule type" value="Genomic_DNA"/>
</dbReference>